<dbReference type="SUPFAM" id="SSF51735">
    <property type="entry name" value="NAD(P)-binding Rossmann-fold domains"/>
    <property type="match status" value="1"/>
</dbReference>
<dbReference type="CDD" id="cd08249">
    <property type="entry name" value="enoyl_reductase_like"/>
    <property type="match status" value="1"/>
</dbReference>
<evidence type="ECO:0000256" key="1">
    <source>
        <dbReference type="ARBA" id="ARBA00008072"/>
    </source>
</evidence>
<dbReference type="RefSeq" id="XP_040734662.1">
    <property type="nucleotide sequence ID" value="XM_040878713.1"/>
</dbReference>
<keyword evidence="5" id="KW-1185">Reference proteome</keyword>
<dbReference type="InterPro" id="IPR036291">
    <property type="entry name" value="NAD(P)-bd_dom_sf"/>
</dbReference>
<evidence type="ECO:0000259" key="3">
    <source>
        <dbReference type="SMART" id="SM00829"/>
    </source>
</evidence>
<organism evidence="4 5">
    <name type="scientific">Talaromyces amestolkiae</name>
    <dbReference type="NCBI Taxonomy" id="1196081"/>
    <lineage>
        <taxon>Eukaryota</taxon>
        <taxon>Fungi</taxon>
        <taxon>Dikarya</taxon>
        <taxon>Ascomycota</taxon>
        <taxon>Pezizomycotina</taxon>
        <taxon>Eurotiomycetes</taxon>
        <taxon>Eurotiomycetidae</taxon>
        <taxon>Eurotiales</taxon>
        <taxon>Trichocomaceae</taxon>
        <taxon>Talaromyces</taxon>
        <taxon>Talaromyces sect. Talaromyces</taxon>
    </lineage>
</organism>
<dbReference type="InterPro" id="IPR013149">
    <property type="entry name" value="ADH-like_C"/>
</dbReference>
<dbReference type="Gene3D" id="3.40.50.720">
    <property type="entry name" value="NAD(P)-binding Rossmann-like Domain"/>
    <property type="match status" value="1"/>
</dbReference>
<dbReference type="EMBL" id="MIKG01000011">
    <property type="protein sequence ID" value="RAO70146.1"/>
    <property type="molecule type" value="Genomic_DNA"/>
</dbReference>
<sequence length="343" mass="36778">MMSLNQAAWINSAGEKPLTVGAAPMPKPGPRDIVIKNAAVAINPVDWKIQDHGRYLSTYPFILGEDAAGVVEEVGSEVTRFKKGQRVIAHCPGLMTRNPANSAFQLYSLAIEDLTAELPDSLSFQEGAVLPLALSTASAGLFQDDTLGLPLPSPEDIQQRNETILVWGGASSVGSVAIQLAAASGLTVVTTASPRNHDFVRSCGAHTILDYKSPTVIEDIVSILRNAKFVGVFDSIAEPQSFEAIAKIVNTLGGHVKVSSVLPYDKPTETFAPVYVVAFSIVQDPNTHIGQGIWREFVPRALENGKLKPKPEPYSAGRGLQDIQRAFEVQKSGVSAKKIIIEL</sequence>
<dbReference type="Pfam" id="PF00107">
    <property type="entry name" value="ADH_zinc_N"/>
    <property type="match status" value="1"/>
</dbReference>
<proteinExistence type="inferred from homology"/>
<dbReference type="InterPro" id="IPR020843">
    <property type="entry name" value="ER"/>
</dbReference>
<dbReference type="InterPro" id="IPR047122">
    <property type="entry name" value="Trans-enoyl_RdTase-like"/>
</dbReference>
<evidence type="ECO:0000313" key="5">
    <source>
        <dbReference type="Proteomes" id="UP000249363"/>
    </source>
</evidence>
<dbReference type="PANTHER" id="PTHR45348">
    <property type="entry name" value="HYPOTHETICAL OXIDOREDUCTASE (EUROFUNG)"/>
    <property type="match status" value="1"/>
</dbReference>
<dbReference type="STRING" id="1196081.A0A364L2X4"/>
<dbReference type="PANTHER" id="PTHR45348:SF2">
    <property type="entry name" value="ZINC-TYPE ALCOHOL DEHYDROGENASE-LIKE PROTEIN C2E1P3.01"/>
    <property type="match status" value="1"/>
</dbReference>
<comment type="similarity">
    <text evidence="1">Belongs to the zinc-containing alcohol dehydrogenase family.</text>
</comment>
<dbReference type="AlphaFoldDB" id="A0A364L2X4"/>
<feature type="domain" description="Enoyl reductase (ER)" evidence="3">
    <location>
        <begin position="14"/>
        <end position="341"/>
    </location>
</feature>
<dbReference type="SUPFAM" id="SSF50129">
    <property type="entry name" value="GroES-like"/>
    <property type="match status" value="1"/>
</dbReference>
<dbReference type="OrthoDB" id="48317at2759"/>
<dbReference type="InterPro" id="IPR011032">
    <property type="entry name" value="GroES-like_sf"/>
</dbReference>
<dbReference type="Gene3D" id="3.90.180.10">
    <property type="entry name" value="Medium-chain alcohol dehydrogenases, catalytic domain"/>
    <property type="match status" value="1"/>
</dbReference>
<dbReference type="Proteomes" id="UP000249363">
    <property type="component" value="Unassembled WGS sequence"/>
</dbReference>
<reference evidence="4 5" key="1">
    <citation type="journal article" date="2017" name="Biotechnol. Biofuels">
        <title>Differential beta-glucosidase expression as a function of carbon source availability in Talaromyces amestolkiae: a genomic and proteomic approach.</title>
        <authorList>
            <person name="de Eugenio L.I."/>
            <person name="Mendez-Liter J.A."/>
            <person name="Nieto-Dominguez M."/>
            <person name="Alonso L."/>
            <person name="Gil-Munoz J."/>
            <person name="Barriuso J."/>
            <person name="Prieto A."/>
            <person name="Martinez M.J."/>
        </authorList>
    </citation>
    <scope>NUCLEOTIDE SEQUENCE [LARGE SCALE GENOMIC DNA]</scope>
    <source>
        <strain evidence="4 5">CIB</strain>
    </source>
</reference>
<dbReference type="InterPro" id="IPR013154">
    <property type="entry name" value="ADH-like_N"/>
</dbReference>
<dbReference type="GeneID" id="63795374"/>
<dbReference type="SMART" id="SM00829">
    <property type="entry name" value="PKS_ER"/>
    <property type="match status" value="1"/>
</dbReference>
<accession>A0A364L2X4</accession>
<dbReference type="Pfam" id="PF08240">
    <property type="entry name" value="ADH_N"/>
    <property type="match status" value="1"/>
</dbReference>
<evidence type="ECO:0000313" key="4">
    <source>
        <dbReference type="EMBL" id="RAO70146.1"/>
    </source>
</evidence>
<evidence type="ECO:0000256" key="2">
    <source>
        <dbReference type="ARBA" id="ARBA00023002"/>
    </source>
</evidence>
<comment type="caution">
    <text evidence="4">The sequence shown here is derived from an EMBL/GenBank/DDBJ whole genome shotgun (WGS) entry which is preliminary data.</text>
</comment>
<protein>
    <recommendedName>
        <fullName evidence="3">Enoyl reductase (ER) domain-containing protein</fullName>
    </recommendedName>
</protein>
<keyword evidence="2" id="KW-0560">Oxidoreductase</keyword>
<dbReference type="GO" id="GO:0016651">
    <property type="term" value="F:oxidoreductase activity, acting on NAD(P)H"/>
    <property type="evidence" value="ECO:0007669"/>
    <property type="project" value="InterPro"/>
</dbReference>
<gene>
    <name evidence="4" type="ORF">BHQ10_006158</name>
</gene>
<name>A0A364L2X4_TALAM</name>